<reference evidence="2" key="2">
    <citation type="submission" date="2015-01" db="EMBL/GenBank/DDBJ databases">
        <title>Evolutionary Origins and Diversification of the Mycorrhizal Mutualists.</title>
        <authorList>
            <consortium name="DOE Joint Genome Institute"/>
            <consortium name="Mycorrhizal Genomics Consortium"/>
            <person name="Kohler A."/>
            <person name="Kuo A."/>
            <person name="Nagy L.G."/>
            <person name="Floudas D."/>
            <person name="Copeland A."/>
            <person name="Barry K.W."/>
            <person name="Cichocki N."/>
            <person name="Veneault-Fourrey C."/>
            <person name="LaButti K."/>
            <person name="Lindquist E.A."/>
            <person name="Lipzen A."/>
            <person name="Lundell T."/>
            <person name="Morin E."/>
            <person name="Murat C."/>
            <person name="Riley R."/>
            <person name="Ohm R."/>
            <person name="Sun H."/>
            <person name="Tunlid A."/>
            <person name="Henrissat B."/>
            <person name="Grigoriev I.V."/>
            <person name="Hibbett D.S."/>
            <person name="Martin F."/>
        </authorList>
    </citation>
    <scope>NUCLEOTIDE SEQUENCE [LARGE SCALE GENOMIC DNA]</scope>
    <source>
        <strain evidence="2">UH-Slu-Lm8-n1</strain>
    </source>
</reference>
<reference evidence="1 2" key="1">
    <citation type="submission" date="2014-04" db="EMBL/GenBank/DDBJ databases">
        <authorList>
            <consortium name="DOE Joint Genome Institute"/>
            <person name="Kuo A."/>
            <person name="Ruytinx J."/>
            <person name="Rineau F."/>
            <person name="Colpaert J."/>
            <person name="Kohler A."/>
            <person name="Nagy L.G."/>
            <person name="Floudas D."/>
            <person name="Copeland A."/>
            <person name="Barry K.W."/>
            <person name="Cichocki N."/>
            <person name="Veneault-Fourrey C."/>
            <person name="LaButti K."/>
            <person name="Lindquist E.A."/>
            <person name="Lipzen A."/>
            <person name="Lundell T."/>
            <person name="Morin E."/>
            <person name="Murat C."/>
            <person name="Sun H."/>
            <person name="Tunlid A."/>
            <person name="Henrissat B."/>
            <person name="Grigoriev I.V."/>
            <person name="Hibbett D.S."/>
            <person name="Martin F."/>
            <person name="Nordberg H.P."/>
            <person name="Cantor M.N."/>
            <person name="Hua S.X."/>
        </authorList>
    </citation>
    <scope>NUCLEOTIDE SEQUENCE [LARGE SCALE GENOMIC DNA]</scope>
    <source>
        <strain evidence="1 2">UH-Slu-Lm8-n1</strain>
    </source>
</reference>
<proteinExistence type="predicted"/>
<evidence type="ECO:0000313" key="2">
    <source>
        <dbReference type="Proteomes" id="UP000054485"/>
    </source>
</evidence>
<accession>A0A0D0B0P0</accession>
<dbReference type="Proteomes" id="UP000054485">
    <property type="component" value="Unassembled WGS sequence"/>
</dbReference>
<dbReference type="InParanoid" id="A0A0D0B0P0"/>
<dbReference type="HOGENOM" id="CLU_3143638_0_0_1"/>
<keyword evidence="2" id="KW-1185">Reference proteome</keyword>
<evidence type="ECO:0000313" key="1">
    <source>
        <dbReference type="EMBL" id="KIK37633.1"/>
    </source>
</evidence>
<feature type="non-terminal residue" evidence="1">
    <location>
        <position position="1"/>
    </location>
</feature>
<sequence length="53" mass="5929">VGFILSDDPGAFGFIDPQQVIYEIHLNPAFNYGYIDTLLPPSITHPTHNNNED</sequence>
<organism evidence="1 2">
    <name type="scientific">Suillus luteus UH-Slu-Lm8-n1</name>
    <dbReference type="NCBI Taxonomy" id="930992"/>
    <lineage>
        <taxon>Eukaryota</taxon>
        <taxon>Fungi</taxon>
        <taxon>Dikarya</taxon>
        <taxon>Basidiomycota</taxon>
        <taxon>Agaricomycotina</taxon>
        <taxon>Agaricomycetes</taxon>
        <taxon>Agaricomycetidae</taxon>
        <taxon>Boletales</taxon>
        <taxon>Suillineae</taxon>
        <taxon>Suillaceae</taxon>
        <taxon>Suillus</taxon>
    </lineage>
</organism>
<dbReference type="OrthoDB" id="3267098at2759"/>
<name>A0A0D0B0P0_9AGAM</name>
<dbReference type="AlphaFoldDB" id="A0A0D0B0P0"/>
<protein>
    <submittedName>
        <fullName evidence="1">Uncharacterized protein</fullName>
    </submittedName>
</protein>
<dbReference type="EMBL" id="KN835439">
    <property type="protein sequence ID" value="KIK37633.1"/>
    <property type="molecule type" value="Genomic_DNA"/>
</dbReference>
<gene>
    <name evidence="1" type="ORF">CY34DRAFT_92419</name>
</gene>